<protein>
    <submittedName>
        <fullName evidence="4">ASH domain-containing protein</fullName>
    </submittedName>
</protein>
<sequence length="737" mass="81045">MCSVEEPDDLVEDNFDDQSFEDAPLSDVESNFDEEDLQSVDGAAPVSPQNAAQTPRPEELCVPTRKCSHRSGPTLSVISEESRIEITDKTRPSSSDAFSEQKSPLSEHKSPPSDDLSLTPAFSIKSSDFVSDQKASDLLQREQESFMRGYGRFIPDDPRFNRSHFEKENSWEPSVIEHSFDPDNEKFADDEIQASVENVNATPFKSTSRGRARDKKGKQNSKELAALAAPEIDMKETNALDSLTNIRNLGNTFSLNAVRTTPKRVLAKQSSALLANSSPSMGDGTAGVVQTSTPVSTVAKLAARTRRLELAENFHGISMIVPEKEKSVSEGESLVKTDHSNVEDTTMFSQGRVQSIIKNHSSSTVLKALDEYARRDRVKAKSVRVADLPPRLPKERNRGYSPIVEGQVATFSEIRGSRKNAAARESTTSVESSAQKSAAGTSRAAAVTQYAAPESTSSVTSVEKHWAHGSSEGLANEDVISQPLSRPSSVRSTGSLSTTVGPRSASQMSSVVTKRSMLHIPKLEVAFGFVAIGDTAVSTVDVTNKTDHAVRIRAKLNPTAPSFTMPVRGLGGSAVVTVKARDDLRLSRNGSYILQSSYESTFSFTLINSGNRKCLSASDLLYQRLTCHHRPRSFPQHQQRYEKKMGVSHTCEGLQFTDFFVGEDPEFCPPQDHPVSKEDMRLFDQTLRMCTIYVCSPRIRPRPSLISNESLERSLQPEDTFREKSTYRAVVSDQTLC</sequence>
<accession>A0A0N4XWB1</accession>
<evidence type="ECO:0000256" key="1">
    <source>
        <dbReference type="SAM" id="MobiDB-lite"/>
    </source>
</evidence>
<feature type="compositionally biased region" description="Polar residues" evidence="1">
    <location>
        <begin position="425"/>
        <end position="440"/>
    </location>
</feature>
<evidence type="ECO:0000313" key="3">
    <source>
        <dbReference type="Proteomes" id="UP000271162"/>
    </source>
</evidence>
<feature type="region of interest" description="Disordered" evidence="1">
    <location>
        <begin position="201"/>
        <end position="221"/>
    </location>
</feature>
<dbReference type="Proteomes" id="UP000271162">
    <property type="component" value="Unassembled WGS sequence"/>
</dbReference>
<organism evidence="4">
    <name type="scientific">Nippostrongylus brasiliensis</name>
    <name type="common">Rat hookworm</name>
    <dbReference type="NCBI Taxonomy" id="27835"/>
    <lineage>
        <taxon>Eukaryota</taxon>
        <taxon>Metazoa</taxon>
        <taxon>Ecdysozoa</taxon>
        <taxon>Nematoda</taxon>
        <taxon>Chromadorea</taxon>
        <taxon>Rhabditida</taxon>
        <taxon>Rhabditina</taxon>
        <taxon>Rhabditomorpha</taxon>
        <taxon>Strongyloidea</taxon>
        <taxon>Heligmosomidae</taxon>
        <taxon>Nippostrongylus</taxon>
    </lineage>
</organism>
<dbReference type="EMBL" id="UYSL01019864">
    <property type="protein sequence ID" value="VDL70756.1"/>
    <property type="molecule type" value="Genomic_DNA"/>
</dbReference>
<feature type="compositionally biased region" description="Polar residues" evidence="1">
    <location>
        <begin position="482"/>
        <end position="508"/>
    </location>
</feature>
<dbReference type="OMA" id="FTKCKFI"/>
<reference evidence="2 3" key="2">
    <citation type="submission" date="2018-11" db="EMBL/GenBank/DDBJ databases">
        <authorList>
            <consortium name="Pathogen Informatics"/>
        </authorList>
    </citation>
    <scope>NUCLEOTIDE SEQUENCE [LARGE SCALE GENOMIC DNA]</scope>
</reference>
<dbReference type="WBParaSite" id="NBR_0000716601-mRNA-1">
    <property type="protein sequence ID" value="NBR_0000716601-mRNA-1"/>
    <property type="gene ID" value="NBR_0000716601"/>
</dbReference>
<feature type="compositionally biased region" description="Acidic residues" evidence="1">
    <location>
        <begin position="1"/>
        <end position="20"/>
    </location>
</feature>
<name>A0A0N4XWB1_NIPBR</name>
<feature type="region of interest" description="Disordered" evidence="1">
    <location>
        <begin position="415"/>
        <end position="508"/>
    </location>
</feature>
<reference evidence="4" key="1">
    <citation type="submission" date="2017-02" db="UniProtKB">
        <authorList>
            <consortium name="WormBaseParasite"/>
        </authorList>
    </citation>
    <scope>IDENTIFICATION</scope>
</reference>
<feature type="compositionally biased region" description="Basic residues" evidence="1">
    <location>
        <begin position="208"/>
        <end position="219"/>
    </location>
</feature>
<feature type="compositionally biased region" description="Polar residues" evidence="1">
    <location>
        <begin position="92"/>
        <end position="104"/>
    </location>
</feature>
<dbReference type="STRING" id="27835.A0A0N4XWB1"/>
<evidence type="ECO:0000313" key="4">
    <source>
        <dbReference type="WBParaSite" id="NBR_0000716601-mRNA-1"/>
    </source>
</evidence>
<dbReference type="AlphaFoldDB" id="A0A0N4XWB1"/>
<keyword evidence="3" id="KW-1185">Reference proteome</keyword>
<feature type="region of interest" description="Disordered" evidence="1">
    <location>
        <begin position="1"/>
        <end position="120"/>
    </location>
</feature>
<proteinExistence type="predicted"/>
<gene>
    <name evidence="2" type="ORF">NBR_LOCUS7167</name>
</gene>
<evidence type="ECO:0000313" key="2">
    <source>
        <dbReference type="EMBL" id="VDL70756.1"/>
    </source>
</evidence>
<feature type="compositionally biased region" description="Basic and acidic residues" evidence="1">
    <location>
        <begin position="80"/>
        <end position="91"/>
    </location>
</feature>